<name>C4V2W9_9FIRM</name>
<protein>
    <recommendedName>
        <fullName evidence="3">Metallo-beta-lactamase domain-containing protein</fullName>
    </recommendedName>
</protein>
<evidence type="ECO:0000313" key="1">
    <source>
        <dbReference type="EMBL" id="EEQ48805.1"/>
    </source>
</evidence>
<proteinExistence type="predicted"/>
<dbReference type="SUPFAM" id="SSF56281">
    <property type="entry name" value="Metallo-hydrolase/oxidoreductase"/>
    <property type="match status" value="1"/>
</dbReference>
<organism evidence="1 2">
    <name type="scientific">Selenomonas flueggei ATCC 43531</name>
    <dbReference type="NCBI Taxonomy" id="638302"/>
    <lineage>
        <taxon>Bacteria</taxon>
        <taxon>Bacillati</taxon>
        <taxon>Bacillota</taxon>
        <taxon>Negativicutes</taxon>
        <taxon>Selenomonadales</taxon>
        <taxon>Selenomonadaceae</taxon>
        <taxon>Selenomonas</taxon>
    </lineage>
</organism>
<dbReference type="Proteomes" id="UP000005309">
    <property type="component" value="Unassembled WGS sequence"/>
</dbReference>
<accession>C4V2W9</accession>
<dbReference type="PANTHER" id="PTHR42967:SF1">
    <property type="entry name" value="MBL FOLD METALLO-HYDROLASE"/>
    <property type="match status" value="1"/>
</dbReference>
<reference evidence="1 2" key="1">
    <citation type="submission" date="2009-04" db="EMBL/GenBank/DDBJ databases">
        <authorList>
            <person name="Qin X."/>
            <person name="Bachman B."/>
            <person name="Battles P."/>
            <person name="Bell A."/>
            <person name="Bess C."/>
            <person name="Bickham C."/>
            <person name="Chaboub L."/>
            <person name="Chen D."/>
            <person name="Coyle M."/>
            <person name="Deiros D.R."/>
            <person name="Dinh H."/>
            <person name="Forbes L."/>
            <person name="Fowler G."/>
            <person name="Francisco L."/>
            <person name="Fu Q."/>
            <person name="Gubbala S."/>
            <person name="Hale W."/>
            <person name="Han Y."/>
            <person name="Hemphill L."/>
            <person name="Highlander S.K."/>
            <person name="Hirani K."/>
            <person name="Hogues M."/>
            <person name="Jackson L."/>
            <person name="Jakkamsetti A."/>
            <person name="Javaid M."/>
            <person name="Jiang H."/>
            <person name="Korchina V."/>
            <person name="Kovar C."/>
            <person name="Lara F."/>
            <person name="Lee S."/>
            <person name="Mata R."/>
            <person name="Mathew T."/>
            <person name="Moen C."/>
            <person name="Morales K."/>
            <person name="Munidasa M."/>
            <person name="Nazareth L."/>
            <person name="Ngo R."/>
            <person name="Nguyen L."/>
            <person name="Okwuonu G."/>
            <person name="Ongeri F."/>
            <person name="Patil S."/>
            <person name="Petrosino J."/>
            <person name="Pham C."/>
            <person name="Pham P."/>
            <person name="Pu L.-L."/>
            <person name="Puazo M."/>
            <person name="Raj R."/>
            <person name="Reid J."/>
            <person name="Rouhana J."/>
            <person name="Saada N."/>
            <person name="Shang Y."/>
            <person name="Simmons D."/>
            <person name="Thornton R."/>
            <person name="Warren J."/>
            <person name="Weissenberger G."/>
            <person name="Zhang J."/>
            <person name="Zhang L."/>
            <person name="Zhou C."/>
            <person name="Zhu D."/>
            <person name="Muzny D."/>
            <person name="Worley K."/>
            <person name="Gibbs R."/>
        </authorList>
    </citation>
    <scope>NUCLEOTIDE SEQUENCE [LARGE SCALE GENOMIC DNA]</scope>
    <source>
        <strain evidence="1 2">ATCC 43531</strain>
    </source>
</reference>
<dbReference type="EMBL" id="ACLA01000011">
    <property type="protein sequence ID" value="EEQ48805.1"/>
    <property type="molecule type" value="Genomic_DNA"/>
</dbReference>
<dbReference type="eggNOG" id="COG2220">
    <property type="taxonomic scope" value="Bacteria"/>
</dbReference>
<comment type="caution">
    <text evidence="1">The sequence shown here is derived from an EMBL/GenBank/DDBJ whole genome shotgun (WGS) entry which is preliminary data.</text>
</comment>
<dbReference type="OrthoDB" id="36975at2"/>
<dbReference type="STRING" id="638302.HMPREF0908_0833"/>
<keyword evidence="2" id="KW-1185">Reference proteome</keyword>
<dbReference type="InterPro" id="IPR036866">
    <property type="entry name" value="RibonucZ/Hydroxyglut_hydro"/>
</dbReference>
<sequence>MFVEATYLLNSGFLIRVGEILLVFDAFDDPAGVLPKQIGAHGDAPLYFFASHAHFDHFNPMIADFSAHTTRYILSEDIRENAGAARIPQDKTTWIGCYDAWQDECISVTSFSSTDEGTSFLVEADGKRIFHAGDFNWWDWTGDTEVNRKFAENGFRKQMKRLAGLSCDVAFFPVDGRLGPSMERGAKVFCAETNPRALVAMHSVGYPAWQPSADFFAKGREIPVWSPCTAGERHKFSNFG</sequence>
<evidence type="ECO:0000313" key="2">
    <source>
        <dbReference type="Proteomes" id="UP000005309"/>
    </source>
</evidence>
<dbReference type="Gene3D" id="3.60.15.10">
    <property type="entry name" value="Ribonuclease Z/Hydroxyacylglutathione hydrolase-like"/>
    <property type="match status" value="1"/>
</dbReference>
<evidence type="ECO:0008006" key="3">
    <source>
        <dbReference type="Google" id="ProtNLM"/>
    </source>
</evidence>
<dbReference type="HOGENOM" id="CLU_061731_0_0_9"/>
<dbReference type="AlphaFoldDB" id="C4V2W9"/>
<dbReference type="PANTHER" id="PTHR42967">
    <property type="entry name" value="METAL DEPENDENT HYDROLASE"/>
    <property type="match status" value="1"/>
</dbReference>
<gene>
    <name evidence="1" type="ORF">HMPREF0908_0833</name>
</gene>